<dbReference type="KEGG" id="aqu:109590977"/>
<dbReference type="EnsemblMetazoa" id="Aqu2.1.06807_001">
    <property type="protein sequence ID" value="Aqu2.1.06807_001"/>
    <property type="gene ID" value="Aqu2.1.06807"/>
</dbReference>
<organism evidence="1">
    <name type="scientific">Amphimedon queenslandica</name>
    <name type="common">Sponge</name>
    <dbReference type="NCBI Taxonomy" id="400682"/>
    <lineage>
        <taxon>Eukaryota</taxon>
        <taxon>Metazoa</taxon>
        <taxon>Porifera</taxon>
        <taxon>Demospongiae</taxon>
        <taxon>Heteroscleromorpha</taxon>
        <taxon>Haplosclerida</taxon>
        <taxon>Niphatidae</taxon>
        <taxon>Amphimedon</taxon>
    </lineage>
</organism>
<dbReference type="InParanoid" id="A0A1X7SXC0"/>
<gene>
    <name evidence="1" type="primary">109590977</name>
</gene>
<dbReference type="Proteomes" id="UP000007879">
    <property type="component" value="Unassembled WGS sequence"/>
</dbReference>
<reference evidence="2" key="1">
    <citation type="journal article" date="2010" name="Nature">
        <title>The Amphimedon queenslandica genome and the evolution of animal complexity.</title>
        <authorList>
            <person name="Srivastava M."/>
            <person name="Simakov O."/>
            <person name="Chapman J."/>
            <person name="Fahey B."/>
            <person name="Gauthier M.E."/>
            <person name="Mitros T."/>
            <person name="Richards G.S."/>
            <person name="Conaco C."/>
            <person name="Dacre M."/>
            <person name="Hellsten U."/>
            <person name="Larroux C."/>
            <person name="Putnam N.H."/>
            <person name="Stanke M."/>
            <person name="Adamska M."/>
            <person name="Darling A."/>
            <person name="Degnan S.M."/>
            <person name="Oakley T.H."/>
            <person name="Plachetzki D.C."/>
            <person name="Zhai Y."/>
            <person name="Adamski M."/>
            <person name="Calcino A."/>
            <person name="Cummins S.F."/>
            <person name="Goodstein D.M."/>
            <person name="Harris C."/>
            <person name="Jackson D.J."/>
            <person name="Leys S.P."/>
            <person name="Shu S."/>
            <person name="Woodcroft B.J."/>
            <person name="Vervoort M."/>
            <person name="Kosik K.S."/>
            <person name="Manning G."/>
            <person name="Degnan B.M."/>
            <person name="Rokhsar D.S."/>
        </authorList>
    </citation>
    <scope>NUCLEOTIDE SEQUENCE [LARGE SCALE GENOMIC DNA]</scope>
</reference>
<evidence type="ECO:0000313" key="1">
    <source>
        <dbReference type="EnsemblMetazoa" id="Aqu2.1.06807_001"/>
    </source>
</evidence>
<dbReference type="EnsemblMetazoa" id="XM_020006803.1">
    <property type="protein sequence ID" value="XP_019862362.1"/>
    <property type="gene ID" value="LOC109590977"/>
</dbReference>
<proteinExistence type="predicted"/>
<protein>
    <submittedName>
        <fullName evidence="1">Uncharacterized protein</fullName>
    </submittedName>
</protein>
<keyword evidence="2" id="KW-1185">Reference proteome</keyword>
<evidence type="ECO:0000313" key="2">
    <source>
        <dbReference type="Proteomes" id="UP000007879"/>
    </source>
</evidence>
<accession>A0A1X7SXC0</accession>
<reference evidence="1" key="2">
    <citation type="submission" date="2017-05" db="UniProtKB">
        <authorList>
            <consortium name="EnsemblMetazoa"/>
        </authorList>
    </citation>
    <scope>IDENTIFICATION</scope>
</reference>
<sequence>MAGLAKTNDTGDDKVTKWIWVDSNHYVDVLQTLVEKNLIDKEDSYNPQKLSYFKVTTKRENVEKIQDAIRDMNEAWFPQGMSYPTQDYTPKARLASTTPLAAKLEGDPQTPTVTIELTYTYECLAGAVIKPLVAELIKGLKKAPPYDSEEKVKGVLYRVTVNENPREFVFKPTLQDPKPVTSAIIVSANAIDFHSDNPDAENDVYKILNDMKAEKIIPCLDSCEIEKKSSEAKGKDKK</sequence>
<name>A0A1X7SXC0_AMPQE</name>
<dbReference type="AlphaFoldDB" id="A0A1X7SXC0"/>